<dbReference type="EMBL" id="VIIS01002099">
    <property type="protein sequence ID" value="KAF0288577.1"/>
    <property type="molecule type" value="Genomic_DNA"/>
</dbReference>
<dbReference type="GO" id="GO:0016020">
    <property type="term" value="C:membrane"/>
    <property type="evidence" value="ECO:0007669"/>
    <property type="project" value="UniProtKB-SubCell"/>
</dbReference>
<dbReference type="SUPFAM" id="SSF53850">
    <property type="entry name" value="Periplasmic binding protein-like II"/>
    <property type="match status" value="1"/>
</dbReference>
<protein>
    <submittedName>
        <fullName evidence="12">Glutamate receptor ionotropic, kainate 4</fullName>
    </submittedName>
</protein>
<dbReference type="InterPro" id="IPR019594">
    <property type="entry name" value="Glu/Gly-bd"/>
</dbReference>
<keyword evidence="8" id="KW-0325">Glycoprotein</keyword>
<evidence type="ECO:0000256" key="2">
    <source>
        <dbReference type="ARBA" id="ARBA00022448"/>
    </source>
</evidence>
<dbReference type="Pfam" id="PF10613">
    <property type="entry name" value="Lig_chan-Glu_bd"/>
    <property type="match status" value="1"/>
</dbReference>
<keyword evidence="9" id="KW-1071">Ligand-gated ion channel</keyword>
<dbReference type="Gene3D" id="3.40.190.10">
    <property type="entry name" value="Periplasmic binding protein-like II"/>
    <property type="match status" value="1"/>
</dbReference>
<evidence type="ECO:0000256" key="4">
    <source>
        <dbReference type="ARBA" id="ARBA00022989"/>
    </source>
</evidence>
<keyword evidence="5" id="KW-0406">Ion transport</keyword>
<keyword evidence="2" id="KW-0813">Transport</keyword>
<gene>
    <name evidence="12" type="primary">Grik4_1</name>
    <name evidence="12" type="ORF">FJT64_013023</name>
</gene>
<sequence>MVRLGDLLSVGERWSGNPLGQTEPGHFPEELVVTAIDDRPHFIINQLANGSYTYDGYLYQLWEILAQQLGLRYRIQPLLNGGGYGYLDPNGTWTGLVGELAAGRADVALSWLTYRVDRAAVVHFVDAVPVERDQYAFSVAGGSETRSRPRLGCRWPRC</sequence>
<feature type="domain" description="Ionotropic glutamate receptor L-glutamate and glycine-binding" evidence="11">
    <location>
        <begin position="40"/>
        <end position="102"/>
    </location>
</feature>
<evidence type="ECO:0000256" key="8">
    <source>
        <dbReference type="ARBA" id="ARBA00023180"/>
    </source>
</evidence>
<keyword evidence="3" id="KW-0812">Transmembrane</keyword>
<organism evidence="12 13">
    <name type="scientific">Amphibalanus amphitrite</name>
    <name type="common">Striped barnacle</name>
    <name type="synonym">Balanus amphitrite</name>
    <dbReference type="NCBI Taxonomy" id="1232801"/>
    <lineage>
        <taxon>Eukaryota</taxon>
        <taxon>Metazoa</taxon>
        <taxon>Ecdysozoa</taxon>
        <taxon>Arthropoda</taxon>
        <taxon>Crustacea</taxon>
        <taxon>Multicrustacea</taxon>
        <taxon>Cirripedia</taxon>
        <taxon>Thoracica</taxon>
        <taxon>Thoracicalcarea</taxon>
        <taxon>Balanomorpha</taxon>
        <taxon>Balanoidea</taxon>
        <taxon>Balanidae</taxon>
        <taxon>Amphibalaninae</taxon>
        <taxon>Amphibalanus</taxon>
    </lineage>
</organism>
<dbReference type="GO" id="GO:0015276">
    <property type="term" value="F:ligand-gated monoatomic ion channel activity"/>
    <property type="evidence" value="ECO:0007669"/>
    <property type="project" value="InterPro"/>
</dbReference>
<evidence type="ECO:0000256" key="3">
    <source>
        <dbReference type="ARBA" id="ARBA00022692"/>
    </source>
</evidence>
<proteinExistence type="predicted"/>
<keyword evidence="4" id="KW-1133">Transmembrane helix</keyword>
<keyword evidence="7 12" id="KW-0675">Receptor</keyword>
<keyword evidence="6" id="KW-0472">Membrane</keyword>
<comment type="subcellular location">
    <subcellularLocation>
        <location evidence="1">Membrane</location>
        <topology evidence="1">Multi-pass membrane protein</topology>
    </subcellularLocation>
</comment>
<evidence type="ECO:0000256" key="6">
    <source>
        <dbReference type="ARBA" id="ARBA00023136"/>
    </source>
</evidence>
<evidence type="ECO:0000313" key="13">
    <source>
        <dbReference type="Proteomes" id="UP000440578"/>
    </source>
</evidence>
<evidence type="ECO:0000256" key="7">
    <source>
        <dbReference type="ARBA" id="ARBA00023170"/>
    </source>
</evidence>
<reference evidence="12 13" key="1">
    <citation type="submission" date="2019-07" db="EMBL/GenBank/DDBJ databases">
        <title>Draft genome assembly of a fouling barnacle, Amphibalanus amphitrite (Darwin, 1854): The first reference genome for Thecostraca.</title>
        <authorList>
            <person name="Kim W."/>
        </authorList>
    </citation>
    <scope>NUCLEOTIDE SEQUENCE [LARGE SCALE GENOMIC DNA]</scope>
    <source>
        <strain evidence="12">SNU_AA5</strain>
        <tissue evidence="12">Soma without cirri and trophi</tissue>
    </source>
</reference>
<comment type="caution">
    <text evidence="12">The sequence shown here is derived from an EMBL/GenBank/DDBJ whole genome shotgun (WGS) entry which is preliminary data.</text>
</comment>
<dbReference type="AlphaFoldDB" id="A0A6A4UXS0"/>
<dbReference type="SMART" id="SM00918">
    <property type="entry name" value="Lig_chan-Glu_bd"/>
    <property type="match status" value="1"/>
</dbReference>
<evidence type="ECO:0000256" key="9">
    <source>
        <dbReference type="ARBA" id="ARBA00023286"/>
    </source>
</evidence>
<evidence type="ECO:0000256" key="1">
    <source>
        <dbReference type="ARBA" id="ARBA00004141"/>
    </source>
</evidence>
<evidence type="ECO:0000259" key="11">
    <source>
        <dbReference type="SMART" id="SM00918"/>
    </source>
</evidence>
<dbReference type="OrthoDB" id="6342028at2759"/>
<name>A0A6A4UXS0_AMPAM</name>
<keyword evidence="10" id="KW-0407">Ion channel</keyword>
<evidence type="ECO:0000256" key="5">
    <source>
        <dbReference type="ARBA" id="ARBA00023065"/>
    </source>
</evidence>
<evidence type="ECO:0000313" key="12">
    <source>
        <dbReference type="EMBL" id="KAF0288577.1"/>
    </source>
</evidence>
<keyword evidence="13" id="KW-1185">Reference proteome</keyword>
<dbReference type="Proteomes" id="UP000440578">
    <property type="component" value="Unassembled WGS sequence"/>
</dbReference>
<accession>A0A6A4UXS0</accession>
<evidence type="ECO:0000256" key="10">
    <source>
        <dbReference type="ARBA" id="ARBA00023303"/>
    </source>
</evidence>